<dbReference type="AlphaFoldDB" id="A0A8S9UJ00"/>
<dbReference type="Proteomes" id="UP000704712">
    <property type="component" value="Unassembled WGS sequence"/>
</dbReference>
<reference evidence="2" key="1">
    <citation type="submission" date="2020-03" db="EMBL/GenBank/DDBJ databases">
        <title>Hybrid Assembly of Korean Phytophthora infestans isolates.</title>
        <authorList>
            <person name="Prokchorchik M."/>
            <person name="Lee Y."/>
            <person name="Seo J."/>
            <person name="Cho J.-H."/>
            <person name="Park Y.-E."/>
            <person name="Jang D.-C."/>
            <person name="Im J.-S."/>
            <person name="Choi J.-G."/>
            <person name="Park H.-J."/>
            <person name="Lee G.-B."/>
            <person name="Lee Y.-G."/>
            <person name="Hong S.-Y."/>
            <person name="Cho K."/>
            <person name="Sohn K.H."/>
        </authorList>
    </citation>
    <scope>NUCLEOTIDE SEQUENCE</scope>
    <source>
        <strain evidence="2">KR_2_A2</strain>
    </source>
</reference>
<feature type="compositionally biased region" description="Acidic residues" evidence="1">
    <location>
        <begin position="126"/>
        <end position="140"/>
    </location>
</feature>
<feature type="region of interest" description="Disordered" evidence="1">
    <location>
        <begin position="78"/>
        <end position="194"/>
    </location>
</feature>
<comment type="caution">
    <text evidence="2">The sequence shown here is derived from an EMBL/GenBank/DDBJ whole genome shotgun (WGS) entry which is preliminary data.</text>
</comment>
<dbReference type="PANTHER" id="PTHR15410:SF2">
    <property type="entry name" value="HIRA-INTERACTING PROTEIN 3"/>
    <property type="match status" value="1"/>
</dbReference>
<dbReference type="PANTHER" id="PTHR15410">
    <property type="entry name" value="HIRA-INTERACTING PROTEIN 3"/>
    <property type="match status" value="1"/>
</dbReference>
<proteinExistence type="predicted"/>
<feature type="compositionally biased region" description="Acidic residues" evidence="1">
    <location>
        <begin position="149"/>
        <end position="159"/>
    </location>
</feature>
<feature type="compositionally biased region" description="Polar residues" evidence="1">
    <location>
        <begin position="246"/>
        <end position="255"/>
    </location>
</feature>
<evidence type="ECO:0000313" key="2">
    <source>
        <dbReference type="EMBL" id="KAF4139432.1"/>
    </source>
</evidence>
<sequence>MMEALGEEAPPMFVESLVTEESIVKALRNMLPQMNADTATLKVVMQKLAIRFDMEFVDIKAQWRPRIKALLPDMLELCPGGDNSENESDNAEAHSQKEDEEEEEESGDFRPSRKRSTHKLNAVVDASDEEGDADEADGSDVNESRPEDSDGTGSDDEVEVAPVRKKRATPDKTSSKKRKIKESAPPVKKVKTFKQVDPPGLASLKELGRAAGVLNPQVYKLLKSAESTDEAEDILRERLQDAGVSFSGSYPTSRDISAAKRKHDKDKELEGIDTSLIITGGRSRRGSGQRISYKEDRISGEEDNAEEEESDGDIEDAPSESDDASEASF</sequence>
<evidence type="ECO:0000313" key="3">
    <source>
        <dbReference type="Proteomes" id="UP000704712"/>
    </source>
</evidence>
<protein>
    <submittedName>
        <fullName evidence="2">Uncharacterized protein</fullName>
    </submittedName>
</protein>
<dbReference type="EMBL" id="JAACNO010001556">
    <property type="protein sequence ID" value="KAF4139432.1"/>
    <property type="molecule type" value="Genomic_DNA"/>
</dbReference>
<feature type="region of interest" description="Disordered" evidence="1">
    <location>
        <begin position="244"/>
        <end position="329"/>
    </location>
</feature>
<gene>
    <name evidence="2" type="ORF">GN958_ATG11333</name>
</gene>
<feature type="compositionally biased region" description="Acidic residues" evidence="1">
    <location>
        <begin position="301"/>
        <end position="329"/>
    </location>
</feature>
<evidence type="ECO:0000256" key="1">
    <source>
        <dbReference type="SAM" id="MobiDB-lite"/>
    </source>
</evidence>
<name>A0A8S9UJ00_PHYIN</name>
<dbReference type="GO" id="GO:0005634">
    <property type="term" value="C:nucleus"/>
    <property type="evidence" value="ECO:0007669"/>
    <property type="project" value="TreeGrafter"/>
</dbReference>
<organism evidence="2 3">
    <name type="scientific">Phytophthora infestans</name>
    <name type="common">Potato late blight agent</name>
    <name type="synonym">Botrytis infestans</name>
    <dbReference type="NCBI Taxonomy" id="4787"/>
    <lineage>
        <taxon>Eukaryota</taxon>
        <taxon>Sar</taxon>
        <taxon>Stramenopiles</taxon>
        <taxon>Oomycota</taxon>
        <taxon>Peronosporomycetes</taxon>
        <taxon>Peronosporales</taxon>
        <taxon>Peronosporaceae</taxon>
        <taxon>Phytophthora</taxon>
    </lineage>
</organism>
<dbReference type="InterPro" id="IPR037647">
    <property type="entry name" value="HIRIP3"/>
</dbReference>
<accession>A0A8S9UJ00</accession>